<dbReference type="GO" id="GO:0030435">
    <property type="term" value="P:sporulation resulting in formation of a cellular spore"/>
    <property type="evidence" value="ECO:0007669"/>
    <property type="project" value="UniProtKB-KW"/>
</dbReference>
<proteinExistence type="predicted"/>
<dbReference type="KEGG" id="bpt:Bpet2581"/>
<evidence type="ECO:0000256" key="2">
    <source>
        <dbReference type="ARBA" id="ARBA00022969"/>
    </source>
</evidence>
<keyword evidence="1" id="KW-0808">Transferase</keyword>
<keyword evidence="2" id="KW-0749">Sporulation</keyword>
<evidence type="ECO:0000313" key="3">
    <source>
        <dbReference type="EMBL" id="CAP42923.1"/>
    </source>
</evidence>
<dbReference type="Pfam" id="PF20085">
    <property type="entry name" value="TGL"/>
    <property type="match status" value="1"/>
</dbReference>
<keyword evidence="3" id="KW-0449">Lipoprotein</keyword>
<dbReference type="AlphaFoldDB" id="A9IPA7"/>
<accession>A9IPA7</accession>
<gene>
    <name evidence="3" type="ordered locus">Bpet2581</name>
</gene>
<dbReference type="InterPro" id="IPR020916">
    <property type="entry name" value="Gln_gamma-glutamylTfrase_bac"/>
</dbReference>
<dbReference type="GO" id="GO:0003810">
    <property type="term" value="F:protein-glutamine gamma-glutamyltransferase activity"/>
    <property type="evidence" value="ECO:0007669"/>
    <property type="project" value="InterPro"/>
</dbReference>
<name>A9IPA7_BORPD</name>
<reference evidence="3 4" key="1">
    <citation type="journal article" date="2008" name="BMC Genomics">
        <title>The missing link: Bordetella petrii is endowed with both the metabolic versatility of environmental bacteria and virulence traits of pathogenic Bordetellae.</title>
        <authorList>
            <person name="Gross R."/>
            <person name="Guzman C.A."/>
            <person name="Sebaihia M."/>
            <person name="Martins Dos Santos V.A."/>
            <person name="Pieper D.H."/>
            <person name="Koebnik R."/>
            <person name="Lechner M."/>
            <person name="Bartels D."/>
            <person name="Buhrmester J."/>
            <person name="Choudhuri J.V."/>
            <person name="Ebensen T."/>
            <person name="Gaigalat L."/>
            <person name="Herrmann S."/>
            <person name="Khachane A.N."/>
            <person name="Larisch C."/>
            <person name="Link S."/>
            <person name="Linke B."/>
            <person name="Meyer F."/>
            <person name="Mormann S."/>
            <person name="Nakunst D."/>
            <person name="Rueckert C."/>
            <person name="Schneiker-Bekel S."/>
            <person name="Schulze K."/>
            <person name="Vorhoelter F.J."/>
            <person name="Yevsa T."/>
            <person name="Engle J.T."/>
            <person name="Goldman W.E."/>
            <person name="Puehler A."/>
            <person name="Goebel U.B."/>
            <person name="Goesmann A."/>
            <person name="Bloecker H."/>
            <person name="Kaiser O."/>
            <person name="Martinez-Arias R."/>
        </authorList>
    </citation>
    <scope>NUCLEOTIDE SEQUENCE [LARGE SCALE GENOMIC DNA]</scope>
    <source>
        <strain evidence="4">ATCC BAA-461 / DSM 12804 / CCUG 43448 / CIP 107267 / Se-1111R</strain>
    </source>
</reference>
<evidence type="ECO:0000313" key="4">
    <source>
        <dbReference type="Proteomes" id="UP000001225"/>
    </source>
</evidence>
<protein>
    <submittedName>
        <fullName evidence="3">Lipoprotein</fullName>
    </submittedName>
</protein>
<evidence type="ECO:0000256" key="1">
    <source>
        <dbReference type="ARBA" id="ARBA00022679"/>
    </source>
</evidence>
<keyword evidence="4" id="KW-1185">Reference proteome</keyword>
<dbReference type="EMBL" id="AM902716">
    <property type="protein sequence ID" value="CAP42923.1"/>
    <property type="molecule type" value="Genomic_DNA"/>
</dbReference>
<dbReference type="Proteomes" id="UP000001225">
    <property type="component" value="Chromosome"/>
</dbReference>
<organism evidence="3 4">
    <name type="scientific">Bordetella petrii (strain ATCC BAA-461 / DSM 12804 / CCUG 43448 / CIP 107267 / Se-1111R)</name>
    <dbReference type="NCBI Taxonomy" id="340100"/>
    <lineage>
        <taxon>Bacteria</taxon>
        <taxon>Pseudomonadati</taxon>
        <taxon>Pseudomonadota</taxon>
        <taxon>Betaproteobacteria</taxon>
        <taxon>Burkholderiales</taxon>
        <taxon>Alcaligenaceae</taxon>
        <taxon>Bordetella</taxon>
    </lineage>
</organism>
<dbReference type="eggNOG" id="ENOG502ZAA5">
    <property type="taxonomic scope" value="Bacteria"/>
</dbReference>
<sequence length="495" mass="55064">MARRPISKSPAPAVAAPCWPRAAGRRPIPASSLCNGWKPPGPVPAPARASTWHWAPPRRRPATTPPATTSVSWMPRRWRACCRQVCRKRPASSRIWRLTARAAFPHCPRAALRSPPMPPIETSCPPAPRQGIRIAAPDAGALQAECQAARNFLQGLGLARYVQAVPDGPHAMHFEPSQALLDQAPQRDTTALCARLGLDTEARADDLAREILLAMLLGPVAFPFPDAAELRSAVRIRQHIVQAARKTALAFDTEQAERPAGYWRYDEARGFTIEPGVSLIEALQKATQPDASGKLYSFSCYRATEYVTLLGIALELRDAHPALYARLERQWQTRAIMSGPFHDVFLREYGSMDAPLPPRYYVPGDRLWFRNPDAHSSNVEGYEGSWVFYLGSGLFNNFWKRDQPYTLTSKCVEIYHWRDGARQDGQGRLVLDEAIVEERVARSLADPAMVRDILARMLRRRDPQGVYAEGGCIDATRECAQWVLPGTAQIVLPDA</sequence>